<keyword evidence="10" id="KW-1185">Reference proteome</keyword>
<name>A0A3B1IS66_ASTMX</name>
<evidence type="ECO:0000259" key="8">
    <source>
        <dbReference type="PROSITE" id="PS50157"/>
    </source>
</evidence>
<dbReference type="GO" id="GO:0005634">
    <property type="term" value="C:nucleus"/>
    <property type="evidence" value="ECO:0007669"/>
    <property type="project" value="TreeGrafter"/>
</dbReference>
<evidence type="ECO:0000256" key="2">
    <source>
        <dbReference type="ARBA" id="ARBA00022737"/>
    </source>
</evidence>
<organism evidence="9 10">
    <name type="scientific">Astyanax mexicanus</name>
    <name type="common">Blind cave fish</name>
    <name type="synonym">Astyanax fasciatus mexicanus</name>
    <dbReference type="NCBI Taxonomy" id="7994"/>
    <lineage>
        <taxon>Eukaryota</taxon>
        <taxon>Metazoa</taxon>
        <taxon>Chordata</taxon>
        <taxon>Craniata</taxon>
        <taxon>Vertebrata</taxon>
        <taxon>Euteleostomi</taxon>
        <taxon>Actinopterygii</taxon>
        <taxon>Neopterygii</taxon>
        <taxon>Teleostei</taxon>
        <taxon>Ostariophysi</taxon>
        <taxon>Characiformes</taxon>
        <taxon>Characoidei</taxon>
        <taxon>Acestrorhamphidae</taxon>
        <taxon>Acestrorhamphinae</taxon>
        <taxon>Astyanax</taxon>
    </lineage>
</organism>
<keyword evidence="3 5" id="KW-0863">Zinc-finger</keyword>
<dbReference type="PANTHER" id="PTHR24408:SF34">
    <property type="entry name" value="ZINC FINGER PROTEIN 672-RELATED"/>
    <property type="match status" value="1"/>
</dbReference>
<dbReference type="Proteomes" id="UP000018467">
    <property type="component" value="Unassembled WGS sequence"/>
</dbReference>
<dbReference type="Gene3D" id="3.30.160.60">
    <property type="entry name" value="Classic Zinc Finger"/>
    <property type="match status" value="4"/>
</dbReference>
<dbReference type="SMART" id="SM00355">
    <property type="entry name" value="ZnF_C2H2"/>
    <property type="match status" value="5"/>
</dbReference>
<evidence type="ECO:0000256" key="3">
    <source>
        <dbReference type="ARBA" id="ARBA00022771"/>
    </source>
</evidence>
<keyword evidence="2" id="KW-0677">Repeat</keyword>
<evidence type="ECO:0000256" key="4">
    <source>
        <dbReference type="ARBA" id="ARBA00022833"/>
    </source>
</evidence>
<evidence type="ECO:0000256" key="6">
    <source>
        <dbReference type="SAM" id="Coils"/>
    </source>
</evidence>
<dbReference type="FunFam" id="3.30.160.60:FF:000630">
    <property type="entry name" value="Zinc finger protein 180"/>
    <property type="match status" value="1"/>
</dbReference>
<dbReference type="InterPro" id="IPR013087">
    <property type="entry name" value="Znf_C2H2_type"/>
</dbReference>
<reference evidence="10" key="2">
    <citation type="journal article" date="2014" name="Nat. Commun.">
        <title>The cavefish genome reveals candidate genes for eye loss.</title>
        <authorList>
            <person name="McGaugh S.E."/>
            <person name="Gross J.B."/>
            <person name="Aken B."/>
            <person name="Blin M."/>
            <person name="Borowsky R."/>
            <person name="Chalopin D."/>
            <person name="Hinaux H."/>
            <person name="Jeffery W.R."/>
            <person name="Keene A."/>
            <person name="Ma L."/>
            <person name="Minx P."/>
            <person name="Murphy D."/>
            <person name="O'Quin K.E."/>
            <person name="Retaux S."/>
            <person name="Rohner N."/>
            <person name="Searle S.M."/>
            <person name="Stahl B.A."/>
            <person name="Tabin C."/>
            <person name="Volff J.N."/>
            <person name="Yoshizawa M."/>
            <person name="Warren W.C."/>
        </authorList>
    </citation>
    <scope>NUCLEOTIDE SEQUENCE [LARGE SCALE GENOMIC DNA]</scope>
    <source>
        <strain evidence="10">female</strain>
    </source>
</reference>
<feature type="compositionally biased region" description="Basic and acidic residues" evidence="7">
    <location>
        <begin position="199"/>
        <end position="213"/>
    </location>
</feature>
<feature type="domain" description="C2H2-type" evidence="8">
    <location>
        <begin position="530"/>
        <end position="553"/>
    </location>
</feature>
<feature type="region of interest" description="Disordered" evidence="7">
    <location>
        <begin position="119"/>
        <end position="215"/>
    </location>
</feature>
<dbReference type="InParanoid" id="A0A3B1IS66"/>
<keyword evidence="6" id="KW-0175">Coiled coil</keyword>
<feature type="domain" description="C2H2-type" evidence="8">
    <location>
        <begin position="501"/>
        <end position="528"/>
    </location>
</feature>
<keyword evidence="4" id="KW-0862">Zinc</keyword>
<dbReference type="PROSITE" id="PS50157">
    <property type="entry name" value="ZINC_FINGER_C2H2_2"/>
    <property type="match status" value="5"/>
</dbReference>
<dbReference type="Pfam" id="PF00096">
    <property type="entry name" value="zf-C2H2"/>
    <property type="match status" value="4"/>
</dbReference>
<evidence type="ECO:0000256" key="7">
    <source>
        <dbReference type="SAM" id="MobiDB-lite"/>
    </source>
</evidence>
<feature type="region of interest" description="Disordered" evidence="7">
    <location>
        <begin position="285"/>
        <end position="306"/>
    </location>
</feature>
<feature type="domain" description="C2H2-type" evidence="8">
    <location>
        <begin position="473"/>
        <end position="500"/>
    </location>
</feature>
<keyword evidence="1" id="KW-0479">Metal-binding</keyword>
<feature type="compositionally biased region" description="Basic and acidic residues" evidence="7">
    <location>
        <begin position="290"/>
        <end position="305"/>
    </location>
</feature>
<dbReference type="SUPFAM" id="SSF57667">
    <property type="entry name" value="beta-beta-alpha zinc fingers"/>
    <property type="match status" value="3"/>
</dbReference>
<evidence type="ECO:0000313" key="9">
    <source>
        <dbReference type="Ensembl" id="ENSAMXP00000032822.1"/>
    </source>
</evidence>
<dbReference type="GeneTree" id="ENSGT00940000154308"/>
<proteinExistence type="predicted"/>
<dbReference type="FunFam" id="3.30.160.60:FF:000100">
    <property type="entry name" value="Zinc finger 45-like"/>
    <property type="match status" value="2"/>
</dbReference>
<dbReference type="Ensembl" id="ENSAMXT00000053880.1">
    <property type="protein sequence ID" value="ENSAMXP00000032822.1"/>
    <property type="gene ID" value="ENSAMXG00000035478.1"/>
</dbReference>
<dbReference type="FunFam" id="3.30.160.60:FF:000358">
    <property type="entry name" value="zinc finger protein 24"/>
    <property type="match status" value="1"/>
</dbReference>
<feature type="domain" description="C2H2-type" evidence="8">
    <location>
        <begin position="445"/>
        <end position="472"/>
    </location>
</feature>
<feature type="domain" description="C2H2-type" evidence="8">
    <location>
        <begin position="417"/>
        <end position="444"/>
    </location>
</feature>
<dbReference type="Bgee" id="ENSAMXG00000035478">
    <property type="expression patterns" value="Expressed in embryo and 14 other cell types or tissues"/>
</dbReference>
<dbReference type="PROSITE" id="PS00028">
    <property type="entry name" value="ZINC_FINGER_C2H2_1"/>
    <property type="match status" value="5"/>
</dbReference>
<sequence length="558" mass="62552">MSDALIVTFQSQLSIVMETILKSAMFEITKLVEDSFMEEVGHAKQEVELLMRRLQFYESKLKERERRVCCVDCGKTPSSGEKRAEQPAEAHPGADTLCFSLSLREQSGKRPPFSEVWRSAEGLDSCPPPETHTQPHAPTHAQTQAPAQAQTHTQAHVLTQKKTDTPEQSRKQDSVTNTSVQLPQHVLQKLLPNPAGTGNHEHCSSSKPRESHQHKTPGIDFIPSNEIDLTQSNRLVQSLAEKDVAAELSCSPPSPAMKLECEPDLLPIKEEEQMLPVWDCTDDSGPAESELNRRDLGGPWNHEETQVDNFPNLTTVNMPDPTSYLMSYSVKCNPGMSEGIKDEPGQSVHLAVASFPETSSSLEQFESGPFQSFPQGVMVPQELGSDGRGYPPVSPPHHSPQNERLQVCDNLRIKKPHSCVNCGKSFARVGHLRVHMLTHKGKKPFSCLQCNKTFVHNFELKDHERQHTGERPYVCGHCGKSFTRLGNFKQHQNIHTQERLFNCNYCGMTFKRSTHLRVHLRRHSRAGKSCPCRQCGKTFVCVKQLKGHLMKVHGTTMN</sequence>
<dbReference type="PANTHER" id="PTHR24408">
    <property type="entry name" value="ZINC FINGER PROTEIN"/>
    <property type="match status" value="1"/>
</dbReference>
<dbReference type="AlphaFoldDB" id="A0A3B1IS66"/>
<dbReference type="GO" id="GO:0008270">
    <property type="term" value="F:zinc ion binding"/>
    <property type="evidence" value="ECO:0007669"/>
    <property type="project" value="UniProtKB-KW"/>
</dbReference>
<feature type="compositionally biased region" description="Basic and acidic residues" evidence="7">
    <location>
        <begin position="161"/>
        <end position="173"/>
    </location>
</feature>
<feature type="coiled-coil region" evidence="6">
    <location>
        <begin position="40"/>
        <end position="67"/>
    </location>
</feature>
<accession>A0A3B1IS66</accession>
<evidence type="ECO:0000256" key="5">
    <source>
        <dbReference type="PROSITE-ProRule" id="PRU00042"/>
    </source>
</evidence>
<reference evidence="10" key="1">
    <citation type="submission" date="2013-03" db="EMBL/GenBank/DDBJ databases">
        <authorList>
            <person name="Jeffery W."/>
            <person name="Warren W."/>
            <person name="Wilson R.K."/>
        </authorList>
    </citation>
    <scope>NUCLEOTIDE SEQUENCE</scope>
    <source>
        <strain evidence="10">female</strain>
    </source>
</reference>
<protein>
    <submittedName>
        <fullName evidence="9">Zinc finger protein 500-like</fullName>
    </submittedName>
</protein>
<evidence type="ECO:0000313" key="10">
    <source>
        <dbReference type="Proteomes" id="UP000018467"/>
    </source>
</evidence>
<reference evidence="9" key="3">
    <citation type="submission" date="2025-08" db="UniProtKB">
        <authorList>
            <consortium name="Ensembl"/>
        </authorList>
    </citation>
    <scope>IDENTIFICATION</scope>
</reference>
<dbReference type="GO" id="GO:0000981">
    <property type="term" value="F:DNA-binding transcription factor activity, RNA polymerase II-specific"/>
    <property type="evidence" value="ECO:0007669"/>
    <property type="project" value="TreeGrafter"/>
</dbReference>
<evidence type="ECO:0000256" key="1">
    <source>
        <dbReference type="ARBA" id="ARBA00022723"/>
    </source>
</evidence>
<feature type="compositionally biased region" description="Low complexity" evidence="7">
    <location>
        <begin position="131"/>
        <end position="156"/>
    </location>
</feature>
<dbReference type="InterPro" id="IPR036236">
    <property type="entry name" value="Znf_C2H2_sf"/>
</dbReference>
<reference evidence="9" key="4">
    <citation type="submission" date="2025-09" db="UniProtKB">
        <authorList>
            <consortium name="Ensembl"/>
        </authorList>
    </citation>
    <scope>IDENTIFICATION</scope>
</reference>
<dbReference type="GO" id="GO:0043565">
    <property type="term" value="F:sequence-specific DNA binding"/>
    <property type="evidence" value="ECO:0007669"/>
    <property type="project" value="TreeGrafter"/>
</dbReference>